<evidence type="ECO:0000259" key="3">
    <source>
        <dbReference type="Pfam" id="PF13539"/>
    </source>
</evidence>
<evidence type="ECO:0000256" key="1">
    <source>
        <dbReference type="SAM" id="MobiDB-lite"/>
    </source>
</evidence>
<dbReference type="Pfam" id="PF01471">
    <property type="entry name" value="PG_binding_1"/>
    <property type="match status" value="1"/>
</dbReference>
<dbReference type="Gene3D" id="1.10.101.10">
    <property type="entry name" value="PGBD-like superfamily/PGBD"/>
    <property type="match status" value="1"/>
</dbReference>
<reference evidence="4 5" key="1">
    <citation type="submission" date="2016-10" db="EMBL/GenBank/DDBJ databases">
        <authorList>
            <person name="Varghese N."/>
            <person name="Submissions S."/>
        </authorList>
    </citation>
    <scope>NUCLEOTIDE SEQUENCE [LARGE SCALE GENOMIC DNA]</scope>
    <source>
        <strain evidence="4 5">DSM 13796</strain>
    </source>
</reference>
<dbReference type="Proteomes" id="UP000182762">
    <property type="component" value="Unassembled WGS sequence"/>
</dbReference>
<feature type="compositionally biased region" description="Basic and acidic residues" evidence="1">
    <location>
        <begin position="263"/>
        <end position="285"/>
    </location>
</feature>
<dbReference type="SUPFAM" id="SSF47090">
    <property type="entry name" value="PGBD-like"/>
    <property type="match status" value="1"/>
</dbReference>
<dbReference type="Pfam" id="PF13539">
    <property type="entry name" value="Peptidase_M15_4"/>
    <property type="match status" value="1"/>
</dbReference>
<evidence type="ECO:0000313" key="4">
    <source>
        <dbReference type="EMBL" id="SFQ05935.1"/>
    </source>
</evidence>
<dbReference type="InterPro" id="IPR036366">
    <property type="entry name" value="PGBDSf"/>
</dbReference>
<evidence type="ECO:0000313" key="5">
    <source>
        <dbReference type="Proteomes" id="UP000182762"/>
    </source>
</evidence>
<organism evidence="4 5">
    <name type="scientific">Priestia endophytica DSM 13796</name>
    <dbReference type="NCBI Taxonomy" id="1121089"/>
    <lineage>
        <taxon>Bacteria</taxon>
        <taxon>Bacillati</taxon>
        <taxon>Bacillota</taxon>
        <taxon>Bacilli</taxon>
        <taxon>Bacillales</taxon>
        <taxon>Bacillaceae</taxon>
        <taxon>Priestia</taxon>
    </lineage>
</organism>
<dbReference type="GeneID" id="93708854"/>
<dbReference type="InterPro" id="IPR039561">
    <property type="entry name" value="Peptidase_M15C"/>
</dbReference>
<feature type="compositionally biased region" description="Pro residues" evidence="1">
    <location>
        <begin position="238"/>
        <end position="256"/>
    </location>
</feature>
<feature type="region of interest" description="Disordered" evidence="1">
    <location>
        <begin position="234"/>
        <end position="307"/>
    </location>
</feature>
<dbReference type="RefSeq" id="WP_064504922.1">
    <property type="nucleotide sequence ID" value="NZ_FOXX01000001.1"/>
</dbReference>
<evidence type="ECO:0000259" key="2">
    <source>
        <dbReference type="Pfam" id="PF01471"/>
    </source>
</evidence>
<dbReference type="Gene3D" id="3.30.1380.10">
    <property type="match status" value="1"/>
</dbReference>
<name>A0A1I5VEM6_9BACI</name>
<dbReference type="CDD" id="cd14845">
    <property type="entry name" value="L-Ala-D-Glu_peptidase_like"/>
    <property type="match status" value="1"/>
</dbReference>
<dbReference type="GO" id="GO:0004180">
    <property type="term" value="F:carboxypeptidase activity"/>
    <property type="evidence" value="ECO:0007669"/>
    <property type="project" value="UniProtKB-KW"/>
</dbReference>
<feature type="domain" description="Peptidase M15C" evidence="3">
    <location>
        <begin position="72"/>
        <end position="132"/>
    </location>
</feature>
<protein>
    <submittedName>
        <fullName evidence="4">D-alanyl-D-alanine carboxypeptidase</fullName>
    </submittedName>
</protein>
<accession>A0A1I5VEM6</accession>
<keyword evidence="5" id="KW-1185">Reference proteome</keyword>
<keyword evidence="4" id="KW-0121">Carboxypeptidase</keyword>
<dbReference type="EMBL" id="FOXX01000001">
    <property type="protein sequence ID" value="SFQ05935.1"/>
    <property type="molecule type" value="Genomic_DNA"/>
</dbReference>
<dbReference type="SUPFAM" id="SSF55166">
    <property type="entry name" value="Hedgehog/DD-peptidase"/>
    <property type="match status" value="1"/>
</dbReference>
<keyword evidence="4" id="KW-0645">Protease</keyword>
<comment type="caution">
    <text evidence="4">The sequence shown here is derived from an EMBL/GenBank/DDBJ whole genome shotgun (WGS) entry which is preliminary data.</text>
</comment>
<dbReference type="InterPro" id="IPR036365">
    <property type="entry name" value="PGBD-like_sf"/>
</dbReference>
<proteinExistence type="predicted"/>
<gene>
    <name evidence="4" type="ORF">SAMN02745910_00076</name>
</gene>
<dbReference type="InterPro" id="IPR002477">
    <property type="entry name" value="Peptidoglycan-bd-like"/>
</dbReference>
<dbReference type="InterPro" id="IPR009045">
    <property type="entry name" value="Zn_M74/Hedgehog-like"/>
</dbReference>
<keyword evidence="4" id="KW-0378">Hydrolase</keyword>
<feature type="domain" description="Peptidoglycan binding-like" evidence="2">
    <location>
        <begin position="170"/>
        <end position="227"/>
    </location>
</feature>
<sequence>MPATTLEYLLERSEKRLVGVNAIVAAKAIELIKLAYRNGINIAVTQGLRTFAEQNALYEQGRTKPGKIVTNARGGQSIHNYGLAFDIAVFDDEQNAVWTGNDYNRVGKLGQQLGLEWGGAWRSFKDLPHFQYTFGLTLSQLQAGRRPPSGGAVAPSQPLPKNYFERGDSGTLVKGLQGKLQALGFSVGSGGIDGDYGEGTEQAVKAFQRKYGLTADGIAGALTLAKLDEVYKVSQKPTPTPTPTPTPAPKPTPNPTTPLAQDPAKEEPKVDKSKLPADPAAREEVNGAIERGITNGARPQDEAKRQDAMVMAKRAGDFQDYQIQNLYITFQQVKDKLPLQKPEVWEEKLENGDVSQQEMLYLIAQLTLRSFV</sequence>